<sequence>MSYKYATENINYEDYSSGRVFYNQYGATSFPVRLTSEIFQRCANILKENGVSSPYSIYDPCCGGAYLLTTIGYLFGNRINKIYASDIDRTVLELAKKNLSLLTQSGLNNRIEEINKMISVYGKESHHEALQSALRLKDLLSKIPHSIDINCFMCDATKTDTINTVNNINMVITDLPYGDIVSWVNASDENEAIFQLLDNLLPKLSTNAVVAIISKKKTAVRHNNYKRVDRFKIGKRQVTLLCPLS</sequence>
<name>A0ABS6E2U9_9FIRM</name>
<reference evidence="1 2" key="1">
    <citation type="submission" date="2021-06" db="EMBL/GenBank/DDBJ databases">
        <authorList>
            <person name="Sun Q."/>
            <person name="Li D."/>
        </authorList>
    </citation>
    <scope>NUCLEOTIDE SEQUENCE [LARGE SCALE GENOMIC DNA]</scope>
    <source>
        <strain evidence="1 2">MSJ-40</strain>
    </source>
</reference>
<evidence type="ECO:0008006" key="3">
    <source>
        <dbReference type="Google" id="ProtNLM"/>
    </source>
</evidence>
<accession>A0ABS6E2U9</accession>
<evidence type="ECO:0000313" key="1">
    <source>
        <dbReference type="EMBL" id="MBU5437218.1"/>
    </source>
</evidence>
<organism evidence="1 2">
    <name type="scientific">Tissierella simiarum</name>
    <dbReference type="NCBI Taxonomy" id="2841534"/>
    <lineage>
        <taxon>Bacteria</taxon>
        <taxon>Bacillati</taxon>
        <taxon>Bacillota</taxon>
        <taxon>Tissierellia</taxon>
        <taxon>Tissierellales</taxon>
        <taxon>Tissierellaceae</taxon>
        <taxon>Tissierella</taxon>
    </lineage>
</organism>
<dbReference type="Pfam" id="PF11599">
    <property type="entry name" value="AviRa"/>
    <property type="match status" value="1"/>
</dbReference>
<comment type="caution">
    <text evidence="1">The sequence shown here is derived from an EMBL/GenBank/DDBJ whole genome shotgun (WGS) entry which is preliminary data.</text>
</comment>
<dbReference type="EMBL" id="JAHLPM010000003">
    <property type="protein sequence ID" value="MBU5437218.1"/>
    <property type="molecule type" value="Genomic_DNA"/>
</dbReference>
<evidence type="ECO:0000313" key="2">
    <source>
        <dbReference type="Proteomes" id="UP000749471"/>
    </source>
</evidence>
<gene>
    <name evidence="1" type="ORF">KQI42_04305</name>
</gene>
<keyword evidence="2" id="KW-1185">Reference proteome</keyword>
<dbReference type="RefSeq" id="WP_216517116.1">
    <property type="nucleotide sequence ID" value="NZ_JAHLPM010000003.1"/>
</dbReference>
<protein>
    <recommendedName>
        <fullName evidence="3">rRNA methyltransferase AviRa</fullName>
    </recommendedName>
</protein>
<proteinExistence type="predicted"/>
<dbReference type="InterPro" id="IPR024268">
    <property type="entry name" value="AviRa"/>
</dbReference>
<dbReference type="Proteomes" id="UP000749471">
    <property type="component" value="Unassembled WGS sequence"/>
</dbReference>